<gene>
    <name evidence="1" type="ORF">FHS68_003406</name>
</gene>
<sequence>MKDFSIKKAIWIFFFPASLIHLSDAAVAQCKQRLSESTKRNVTYQDIPLQGKHEYLTFSNSGREKMFSYHNEDIDLVFHVQMFTEIRFFSSKGDFSLFTTTSDRTRWNRCFTLSAPLTSRELEKMKGIFKIEIILPEDHKVFSFDTNKINMLEKAVACLF</sequence>
<organism evidence="1 2">
    <name type="scientific">Dyadobacter arcticus</name>
    <dbReference type="NCBI Taxonomy" id="1078754"/>
    <lineage>
        <taxon>Bacteria</taxon>
        <taxon>Pseudomonadati</taxon>
        <taxon>Bacteroidota</taxon>
        <taxon>Cytophagia</taxon>
        <taxon>Cytophagales</taxon>
        <taxon>Spirosomataceae</taxon>
        <taxon>Dyadobacter</taxon>
    </lineage>
</organism>
<evidence type="ECO:0000313" key="1">
    <source>
        <dbReference type="EMBL" id="NIJ54224.1"/>
    </source>
</evidence>
<evidence type="ECO:0000313" key="2">
    <source>
        <dbReference type="Proteomes" id="UP001179181"/>
    </source>
</evidence>
<protein>
    <submittedName>
        <fullName evidence="1">Uncharacterized protein</fullName>
    </submittedName>
</protein>
<dbReference type="EMBL" id="JAASQJ010000003">
    <property type="protein sequence ID" value="NIJ54224.1"/>
    <property type="molecule type" value="Genomic_DNA"/>
</dbReference>
<reference evidence="1 2" key="1">
    <citation type="submission" date="2020-03" db="EMBL/GenBank/DDBJ databases">
        <title>Genomic Encyclopedia of Type Strains, Phase IV (KMG-IV): sequencing the most valuable type-strain genomes for metagenomic binning, comparative biology and taxonomic classification.</title>
        <authorList>
            <person name="Goeker M."/>
        </authorList>
    </citation>
    <scope>NUCLEOTIDE SEQUENCE [LARGE SCALE GENOMIC DNA]</scope>
    <source>
        <strain evidence="1 2">DSM 102865</strain>
    </source>
</reference>
<accession>A0ABX0UQ21</accession>
<comment type="caution">
    <text evidence="1">The sequence shown here is derived from an EMBL/GenBank/DDBJ whole genome shotgun (WGS) entry which is preliminary data.</text>
</comment>
<dbReference type="RefSeq" id="WP_208408333.1">
    <property type="nucleotide sequence ID" value="NZ_JAASQJ010000003.1"/>
</dbReference>
<name>A0ABX0UQ21_9BACT</name>
<proteinExistence type="predicted"/>
<keyword evidence="2" id="KW-1185">Reference proteome</keyword>
<dbReference type="Proteomes" id="UP001179181">
    <property type="component" value="Unassembled WGS sequence"/>
</dbReference>